<dbReference type="EMBL" id="MFES01000020">
    <property type="protein sequence ID" value="OGE85890.1"/>
    <property type="molecule type" value="Genomic_DNA"/>
</dbReference>
<gene>
    <name evidence="1" type="ORF">A3J48_00955</name>
</gene>
<organism evidence="1 2">
    <name type="scientific">Candidatus Doudnabacteria bacterium RIFCSPHIGHO2_02_FULL_46_11</name>
    <dbReference type="NCBI Taxonomy" id="1817832"/>
    <lineage>
        <taxon>Bacteria</taxon>
        <taxon>Candidatus Doudnaibacteriota</taxon>
    </lineage>
</organism>
<dbReference type="AlphaFoldDB" id="A0A1F5P8B0"/>
<name>A0A1F5P8B0_9BACT</name>
<dbReference type="Proteomes" id="UP000176786">
    <property type="component" value="Unassembled WGS sequence"/>
</dbReference>
<dbReference type="STRING" id="1817832.A3J48_00955"/>
<evidence type="ECO:0000313" key="2">
    <source>
        <dbReference type="Proteomes" id="UP000176786"/>
    </source>
</evidence>
<evidence type="ECO:0000313" key="1">
    <source>
        <dbReference type="EMBL" id="OGE85890.1"/>
    </source>
</evidence>
<proteinExistence type="predicted"/>
<sequence>MNIKTIIKTIIWSLAAFILAFGLSFSLNNGWFKPETKDTPKNPQSLLLSNIEAYDLALGEARDWQKDAALAQMSALTNTTDEYGHSDNWQALFVSEKKSGRGYSVIIENRKISKTEEIPFVGTGGALPENIITSEEAIAYVRSLAGYQSQTVLGVEMVYGPNGEEWYWGVKTNKGTVTVKAKR</sequence>
<protein>
    <submittedName>
        <fullName evidence="1">Uncharacterized protein</fullName>
    </submittedName>
</protein>
<comment type="caution">
    <text evidence="1">The sequence shown here is derived from an EMBL/GenBank/DDBJ whole genome shotgun (WGS) entry which is preliminary data.</text>
</comment>
<accession>A0A1F5P8B0</accession>
<reference evidence="1 2" key="1">
    <citation type="journal article" date="2016" name="Nat. Commun.">
        <title>Thousands of microbial genomes shed light on interconnected biogeochemical processes in an aquifer system.</title>
        <authorList>
            <person name="Anantharaman K."/>
            <person name="Brown C.T."/>
            <person name="Hug L.A."/>
            <person name="Sharon I."/>
            <person name="Castelle C.J."/>
            <person name="Probst A.J."/>
            <person name="Thomas B.C."/>
            <person name="Singh A."/>
            <person name="Wilkins M.J."/>
            <person name="Karaoz U."/>
            <person name="Brodie E.L."/>
            <person name="Williams K.H."/>
            <person name="Hubbard S.S."/>
            <person name="Banfield J.F."/>
        </authorList>
    </citation>
    <scope>NUCLEOTIDE SEQUENCE [LARGE SCALE GENOMIC DNA]</scope>
</reference>